<proteinExistence type="predicted"/>
<keyword evidence="2" id="KW-1185">Reference proteome</keyword>
<comment type="caution">
    <text evidence="1">The sequence shown here is derived from an EMBL/GenBank/DDBJ whole genome shotgun (WGS) entry which is preliminary data.</text>
</comment>
<accession>A0ACC3BYA1</accession>
<organism evidence="1 2">
    <name type="scientific">Pyropia yezoensis</name>
    <name type="common">Susabi-nori</name>
    <name type="synonym">Porphyra yezoensis</name>
    <dbReference type="NCBI Taxonomy" id="2788"/>
    <lineage>
        <taxon>Eukaryota</taxon>
        <taxon>Rhodophyta</taxon>
        <taxon>Bangiophyceae</taxon>
        <taxon>Bangiales</taxon>
        <taxon>Bangiaceae</taxon>
        <taxon>Pyropia</taxon>
    </lineage>
</organism>
<gene>
    <name evidence="1" type="ORF">I4F81_005297</name>
</gene>
<dbReference type="Proteomes" id="UP000798662">
    <property type="component" value="Chromosome 2"/>
</dbReference>
<sequence length="139" mass="13821">MPADVILPPSRLVAGVGGRAAPLACRRRARAPAPAGRTPRPPPPRAATYRQPAHAAPPPHTCVTPWPCAPGRGEGGRVAARAPVRGCSRGGGGGGGGGGVAWGGGRGRRSGVRAPHRRRQTAEQGGGRVPATCTCPGSG</sequence>
<dbReference type="EMBL" id="CM020619">
    <property type="protein sequence ID" value="KAK1862730.1"/>
    <property type="molecule type" value="Genomic_DNA"/>
</dbReference>
<reference evidence="1" key="1">
    <citation type="submission" date="2019-11" db="EMBL/GenBank/DDBJ databases">
        <title>Nori genome reveals adaptations in red seaweeds to the harsh intertidal environment.</title>
        <authorList>
            <person name="Wang D."/>
            <person name="Mao Y."/>
        </authorList>
    </citation>
    <scope>NUCLEOTIDE SEQUENCE</scope>
    <source>
        <tissue evidence="1">Gametophyte</tissue>
    </source>
</reference>
<evidence type="ECO:0000313" key="2">
    <source>
        <dbReference type="Proteomes" id="UP000798662"/>
    </source>
</evidence>
<protein>
    <submittedName>
        <fullName evidence="1">Uncharacterized protein</fullName>
    </submittedName>
</protein>
<name>A0ACC3BYA1_PYRYE</name>
<evidence type="ECO:0000313" key="1">
    <source>
        <dbReference type="EMBL" id="KAK1862730.1"/>
    </source>
</evidence>